<evidence type="ECO:0000259" key="3">
    <source>
        <dbReference type="Pfam" id="PF23572"/>
    </source>
</evidence>
<feature type="transmembrane region" description="Helical" evidence="1">
    <location>
        <begin position="161"/>
        <end position="179"/>
    </location>
</feature>
<feature type="domain" description="GH3 C-terminal" evidence="3">
    <location>
        <begin position="597"/>
        <end position="718"/>
    </location>
</feature>
<dbReference type="Proteomes" id="UP001217089">
    <property type="component" value="Unassembled WGS sequence"/>
</dbReference>
<organism evidence="4 5">
    <name type="scientific">Tegillarca granosa</name>
    <name type="common">Malaysian cockle</name>
    <name type="synonym">Anadara granosa</name>
    <dbReference type="NCBI Taxonomy" id="220873"/>
    <lineage>
        <taxon>Eukaryota</taxon>
        <taxon>Metazoa</taxon>
        <taxon>Spiralia</taxon>
        <taxon>Lophotrochozoa</taxon>
        <taxon>Mollusca</taxon>
        <taxon>Bivalvia</taxon>
        <taxon>Autobranchia</taxon>
        <taxon>Pteriomorphia</taxon>
        <taxon>Arcoida</taxon>
        <taxon>Arcoidea</taxon>
        <taxon>Arcidae</taxon>
        <taxon>Tegillarca</taxon>
    </lineage>
</organism>
<evidence type="ECO:0008006" key="6">
    <source>
        <dbReference type="Google" id="ProtNLM"/>
    </source>
</evidence>
<keyword evidence="5" id="KW-1185">Reference proteome</keyword>
<reference evidence="4 5" key="1">
    <citation type="submission" date="2022-12" db="EMBL/GenBank/DDBJ databases">
        <title>Chromosome-level genome of Tegillarca granosa.</title>
        <authorList>
            <person name="Kim J."/>
        </authorList>
    </citation>
    <scope>NUCLEOTIDE SEQUENCE [LARGE SCALE GENOMIC DNA]</scope>
    <source>
        <strain evidence="4">Teg-2019</strain>
        <tissue evidence="4">Adductor muscle</tissue>
    </source>
</reference>
<evidence type="ECO:0000313" key="4">
    <source>
        <dbReference type="EMBL" id="KAJ8297472.1"/>
    </source>
</evidence>
<evidence type="ECO:0000313" key="5">
    <source>
        <dbReference type="Proteomes" id="UP001217089"/>
    </source>
</evidence>
<keyword evidence="1" id="KW-0812">Transmembrane</keyword>
<dbReference type="EMBL" id="JARBDR010000923">
    <property type="protein sequence ID" value="KAJ8297472.1"/>
    <property type="molecule type" value="Genomic_DNA"/>
</dbReference>
<name>A0ABQ9DWS2_TEGGR</name>
<dbReference type="InterPro" id="IPR004993">
    <property type="entry name" value="GH3"/>
</dbReference>
<accession>A0ABQ9DWS2</accession>
<keyword evidence="1" id="KW-1133">Transmembrane helix</keyword>
<feature type="domain" description="GH3 middle" evidence="2">
    <location>
        <begin position="534"/>
        <end position="579"/>
    </location>
</feature>
<dbReference type="InterPro" id="IPR055378">
    <property type="entry name" value="GH3_C"/>
</dbReference>
<comment type="caution">
    <text evidence="4">The sequence shown here is derived from an EMBL/GenBank/DDBJ whole genome shotgun (WGS) entry which is preliminary data.</text>
</comment>
<sequence>MLKETYCKDIPLYSPIYGASEGLLGINIWPDKKPVHYLLAPESMFFEFIPLENCEEDQPKTLFMDQVEIGSTYELVITNAGGLYRYRFGDVVKVVSLYNQCPIDESLCKQSYVYGSYRNKGSIQPMKIHLVKSGAFQELRHFTIETTSASSNQKYRSFRRLFAVISGLVSIIFFDLHTVKISPFHTIRSSFDHYVAYKLMYFVGWYMRRKLENDTKNISDVQEQFLLQRITNNKNTEYGKKYQFSEIKSREDFVQRHPLTRIKDYEPYIQRMLKGEENILTAEQPAMFAVTSGTSGKSNVLPTSKKQLLLFFKHGITVVFYSMLKMFSLNKRLQKTLKIFYTPRWRKSEGGLPIGPNSSSPTSTKAVLNLYSTPKAGLNILSEPEALYVHLLFGLIDKDLGSLEANFSSTIYSAFKALEIHKESLIHDIENGRISETIQIDEGIREELNSLLNPNPIRSKEMREAMSQGPEGLAKRLWPNCEVVLCCDTGAFELQAEMLKDTYCKGMEIYSPLYAASEGLIGINIWPDQKPSRYLLVKVGSVYEVVITNTGGLYRYRFGDVVRVVSLYNQTPVIEFMYRQGQFLNVRGEKTSETAFYQALTEASLNWNGTIIVDYCCVESFLDDSYQDKMESYAPFYHVFVELCDDDTVLSEDQKNMVDESLCRTSYVYQSLRNKGSIQPMKIHVVKSGTFQELRQFTIETTSASSNQYKCPRVLKRKESIHFMRRRKIK</sequence>
<dbReference type="InterPro" id="IPR055377">
    <property type="entry name" value="GH3_M"/>
</dbReference>
<dbReference type="Pfam" id="PF23571">
    <property type="entry name" value="GH3_M"/>
    <property type="match status" value="2"/>
</dbReference>
<dbReference type="Pfam" id="PF23572">
    <property type="entry name" value="GH3_C"/>
    <property type="match status" value="1"/>
</dbReference>
<protein>
    <recommendedName>
        <fullName evidence="6">GH3 domain-containing protein</fullName>
    </recommendedName>
</protein>
<gene>
    <name evidence="4" type="ORF">KUTeg_024003</name>
</gene>
<dbReference type="PANTHER" id="PTHR31901">
    <property type="entry name" value="GH3 DOMAIN-CONTAINING PROTEIN"/>
    <property type="match status" value="1"/>
</dbReference>
<evidence type="ECO:0000259" key="2">
    <source>
        <dbReference type="Pfam" id="PF23571"/>
    </source>
</evidence>
<feature type="domain" description="GH3 middle" evidence="2">
    <location>
        <begin position="37"/>
        <end position="102"/>
    </location>
</feature>
<dbReference type="PANTHER" id="PTHR31901:SF9">
    <property type="entry name" value="GH3 DOMAIN-CONTAINING PROTEIN"/>
    <property type="match status" value="1"/>
</dbReference>
<evidence type="ECO:0000256" key="1">
    <source>
        <dbReference type="SAM" id="Phobius"/>
    </source>
</evidence>
<proteinExistence type="predicted"/>
<keyword evidence="1" id="KW-0472">Membrane</keyword>
<dbReference type="Pfam" id="PF03321">
    <property type="entry name" value="GH3"/>
    <property type="match status" value="1"/>
</dbReference>